<accession>A0ABX5QET2</accession>
<dbReference type="InterPro" id="IPR000092">
    <property type="entry name" value="Polyprenyl_synt"/>
</dbReference>
<comment type="cofactor">
    <cofactor evidence="1">
        <name>Mg(2+)</name>
        <dbReference type="ChEBI" id="CHEBI:18420"/>
    </cofactor>
</comment>
<dbReference type="PANTHER" id="PTHR12001:SF85">
    <property type="entry name" value="SHORT CHAIN ISOPRENYL DIPHOSPHATE SYNTHASE"/>
    <property type="match status" value="1"/>
</dbReference>
<dbReference type="PROSITE" id="PS00723">
    <property type="entry name" value="POLYPRENYL_SYNTHASE_1"/>
    <property type="match status" value="1"/>
</dbReference>
<evidence type="ECO:0000256" key="5">
    <source>
        <dbReference type="ARBA" id="ARBA00022842"/>
    </source>
</evidence>
<protein>
    <submittedName>
        <fullName evidence="8">Polyprenyl synthetase family protein</fullName>
    </submittedName>
</protein>
<keyword evidence="4" id="KW-0479">Metal-binding</keyword>
<dbReference type="EMBL" id="CP035037">
    <property type="protein sequence ID" value="QAB17546.1"/>
    <property type="molecule type" value="Genomic_DNA"/>
</dbReference>
<evidence type="ECO:0000313" key="8">
    <source>
        <dbReference type="EMBL" id="QAB17546.1"/>
    </source>
</evidence>
<evidence type="ECO:0000256" key="7">
    <source>
        <dbReference type="SAM" id="MobiDB-lite"/>
    </source>
</evidence>
<dbReference type="SUPFAM" id="SSF48576">
    <property type="entry name" value="Terpenoid synthases"/>
    <property type="match status" value="1"/>
</dbReference>
<keyword evidence="5" id="KW-0460">Magnesium</keyword>
<comment type="similarity">
    <text evidence="2 6">Belongs to the FPP/GGPP synthase family.</text>
</comment>
<dbReference type="CDD" id="cd00685">
    <property type="entry name" value="Trans_IPPS_HT"/>
    <property type="match status" value="1"/>
</dbReference>
<feature type="region of interest" description="Disordered" evidence="7">
    <location>
        <begin position="1"/>
        <end position="40"/>
    </location>
</feature>
<evidence type="ECO:0000256" key="3">
    <source>
        <dbReference type="ARBA" id="ARBA00022679"/>
    </source>
</evidence>
<dbReference type="PANTHER" id="PTHR12001">
    <property type="entry name" value="GERANYLGERANYL PYROPHOSPHATE SYNTHASE"/>
    <property type="match status" value="1"/>
</dbReference>
<evidence type="ECO:0000256" key="1">
    <source>
        <dbReference type="ARBA" id="ARBA00001946"/>
    </source>
</evidence>
<gene>
    <name evidence="8" type="ORF">Leucomu_06065</name>
</gene>
<reference evidence="8 9" key="1">
    <citation type="submission" date="2019-01" db="EMBL/GenBank/DDBJ databases">
        <title>Leucobacter muris sp. nov. isolated from the nose of a laboratory mouse.</title>
        <authorList>
            <person name="Benga L."/>
            <person name="Sproeer C."/>
            <person name="Schumann P."/>
            <person name="Verbarg S."/>
            <person name="Bunk B."/>
            <person name="Engelhardt E."/>
            <person name="Benten P.M."/>
            <person name="Sager M."/>
        </authorList>
    </citation>
    <scope>NUCLEOTIDE SEQUENCE [LARGE SCALE GENOMIC DNA]</scope>
    <source>
        <strain evidence="8 9">DSM 101948</strain>
    </source>
</reference>
<keyword evidence="9" id="KW-1185">Reference proteome</keyword>
<dbReference type="Proteomes" id="UP000285768">
    <property type="component" value="Chromosome"/>
</dbReference>
<keyword evidence="3 6" id="KW-0808">Transferase</keyword>
<evidence type="ECO:0000313" key="9">
    <source>
        <dbReference type="Proteomes" id="UP000285768"/>
    </source>
</evidence>
<proteinExistence type="inferred from homology"/>
<evidence type="ECO:0000256" key="2">
    <source>
        <dbReference type="ARBA" id="ARBA00006706"/>
    </source>
</evidence>
<dbReference type="Pfam" id="PF00348">
    <property type="entry name" value="polyprenyl_synt"/>
    <property type="match status" value="1"/>
</dbReference>
<sequence length="383" mass="38704">MPNRFGSGGSETYPGGVRHTPIRRSRMTASSDPGPRPAPEIPRQAEAVIAAAVDAAVSRLRSLLETHLAALPEGTVPPEQAEALSGGKHLRAQALITVAHAYGDPDPGFLTAAAAAVELLHTASLVHDDIIDGSSMRRGAAALHVVSGDDTAILVGDLLLGIAQEIAAPFGHRASAPLARALRALSTGQLLEPALGWGDNAPPLLERYAALKTGALFGAAFELGGAAAGATGGDEPDAAALAAAGERLGLAFQVADDLLDVHGDAAELGKDHGADLRNGIPTLPLWLASRRLAGETRAGATDPTCAPGAAPSTAPAEPTALPADRLAAAAGAPEVTAAARARIAELFAEGRAMLPPARRPQLLDLAARIVVPGAPNVVPAIPQ</sequence>
<evidence type="ECO:0000256" key="6">
    <source>
        <dbReference type="RuleBase" id="RU004466"/>
    </source>
</evidence>
<evidence type="ECO:0000256" key="4">
    <source>
        <dbReference type="ARBA" id="ARBA00022723"/>
    </source>
</evidence>
<dbReference type="InterPro" id="IPR033749">
    <property type="entry name" value="Polyprenyl_synt_CS"/>
</dbReference>
<name>A0ABX5QET2_9MICO</name>
<dbReference type="Gene3D" id="1.10.600.10">
    <property type="entry name" value="Farnesyl Diphosphate Synthase"/>
    <property type="match status" value="1"/>
</dbReference>
<dbReference type="InterPro" id="IPR008949">
    <property type="entry name" value="Isoprenoid_synthase_dom_sf"/>
</dbReference>
<feature type="compositionally biased region" description="Low complexity" evidence="7">
    <location>
        <begin position="303"/>
        <end position="318"/>
    </location>
</feature>
<organism evidence="8 9">
    <name type="scientific">Leucobacter muris</name>
    <dbReference type="NCBI Taxonomy" id="1935379"/>
    <lineage>
        <taxon>Bacteria</taxon>
        <taxon>Bacillati</taxon>
        <taxon>Actinomycetota</taxon>
        <taxon>Actinomycetes</taxon>
        <taxon>Micrococcales</taxon>
        <taxon>Microbacteriaceae</taxon>
        <taxon>Leucobacter</taxon>
    </lineage>
</organism>
<feature type="region of interest" description="Disordered" evidence="7">
    <location>
        <begin position="297"/>
        <end position="318"/>
    </location>
</feature>
<dbReference type="SFLD" id="SFLDS00005">
    <property type="entry name" value="Isoprenoid_Synthase_Type_I"/>
    <property type="match status" value="1"/>
</dbReference>
<dbReference type="PROSITE" id="PS00444">
    <property type="entry name" value="POLYPRENYL_SYNTHASE_2"/>
    <property type="match status" value="1"/>
</dbReference>